<dbReference type="AlphaFoldDB" id="M0M9I9"/>
<dbReference type="OrthoDB" id="6532at2157"/>
<dbReference type="Gene3D" id="3.40.50.620">
    <property type="entry name" value="HUPs"/>
    <property type="match status" value="1"/>
</dbReference>
<dbReference type="RefSeq" id="WP_007690602.1">
    <property type="nucleotide sequence ID" value="NZ_AJRK01000041.1"/>
</dbReference>
<dbReference type="PATRIC" id="fig|1132509.6.peg.610"/>
<accession>M0M9I9</accession>
<comment type="similarity">
    <text evidence="8">Belongs to the QueC family.</text>
</comment>
<dbReference type="eggNOG" id="arCOG00039">
    <property type="taxonomic scope" value="Archaea"/>
</dbReference>
<gene>
    <name evidence="12" type="ORF">C447_02597</name>
</gene>
<reference evidence="12 13" key="1">
    <citation type="journal article" date="2014" name="PLoS Genet.">
        <title>Phylogenetically driven sequencing of extremely halophilic archaea reveals strategies for static and dynamic osmo-response.</title>
        <authorList>
            <person name="Becker E.A."/>
            <person name="Seitzer P.M."/>
            <person name="Tritt A."/>
            <person name="Larsen D."/>
            <person name="Krusor M."/>
            <person name="Yao A.I."/>
            <person name="Wu D."/>
            <person name="Madern D."/>
            <person name="Eisen J.A."/>
            <person name="Darling A.E."/>
            <person name="Facciotti M.T."/>
        </authorList>
    </citation>
    <scope>NUCLEOTIDE SEQUENCE [LARGE SCALE GENOMIC DNA]</scope>
    <source>
        <strain evidence="12 13">100A6</strain>
    </source>
</reference>
<evidence type="ECO:0000256" key="6">
    <source>
        <dbReference type="ARBA" id="ARBA00022840"/>
    </source>
</evidence>
<evidence type="ECO:0000256" key="4">
    <source>
        <dbReference type="ARBA" id="ARBA00022741"/>
    </source>
</evidence>
<evidence type="ECO:0000256" key="3">
    <source>
        <dbReference type="ARBA" id="ARBA00022723"/>
    </source>
</evidence>
<dbReference type="PIRSF" id="PIRSF006293">
    <property type="entry name" value="ExsB"/>
    <property type="match status" value="1"/>
</dbReference>
<dbReference type="GO" id="GO:0016874">
    <property type="term" value="F:ligase activity"/>
    <property type="evidence" value="ECO:0007669"/>
    <property type="project" value="UniProtKB-KW"/>
</dbReference>
<dbReference type="CDD" id="cd01995">
    <property type="entry name" value="QueC-like"/>
    <property type="match status" value="1"/>
</dbReference>
<comment type="caution">
    <text evidence="12">The sequence shown here is derived from an EMBL/GenBank/DDBJ whole genome shotgun (WGS) entry which is preliminary data.</text>
</comment>
<dbReference type="Proteomes" id="UP000011566">
    <property type="component" value="Unassembled WGS sequence"/>
</dbReference>
<evidence type="ECO:0000256" key="7">
    <source>
        <dbReference type="ARBA" id="ARBA00037768"/>
    </source>
</evidence>
<dbReference type="InterPro" id="IPR018317">
    <property type="entry name" value="QueC"/>
</dbReference>
<evidence type="ECO:0000256" key="8">
    <source>
        <dbReference type="ARBA" id="ARBA00037993"/>
    </source>
</evidence>
<evidence type="ECO:0000256" key="5">
    <source>
        <dbReference type="ARBA" id="ARBA00022833"/>
    </source>
</evidence>
<evidence type="ECO:0000256" key="10">
    <source>
        <dbReference type="ARBA" id="ARBA00047890"/>
    </source>
</evidence>
<dbReference type="PANTHER" id="PTHR42914">
    <property type="entry name" value="7-CYANO-7-DEAZAGUANINE SYNTHASE"/>
    <property type="match status" value="1"/>
</dbReference>
<dbReference type="SUPFAM" id="SSF52402">
    <property type="entry name" value="Adenine nucleotide alpha hydrolases-like"/>
    <property type="match status" value="1"/>
</dbReference>
<evidence type="ECO:0000256" key="1">
    <source>
        <dbReference type="ARBA" id="ARBA00005061"/>
    </source>
</evidence>
<keyword evidence="3" id="KW-0479">Metal-binding</keyword>
<keyword evidence="4" id="KW-0547">Nucleotide-binding</keyword>
<keyword evidence="6" id="KW-0067">ATP-binding</keyword>
<dbReference type="PANTHER" id="PTHR42914:SF1">
    <property type="entry name" value="7-CYANO-7-DEAZAGUANINE SYNTHASE"/>
    <property type="match status" value="1"/>
</dbReference>
<keyword evidence="13" id="KW-1185">Reference proteome</keyword>
<dbReference type="EC" id="6.3.4.20" evidence="9"/>
<keyword evidence="2" id="KW-0436">Ligase</keyword>
<evidence type="ECO:0000256" key="2">
    <source>
        <dbReference type="ARBA" id="ARBA00022598"/>
    </source>
</evidence>
<organism evidence="12 13">
    <name type="scientific">Halococcus hamelinensis 100A6</name>
    <dbReference type="NCBI Taxonomy" id="1132509"/>
    <lineage>
        <taxon>Archaea</taxon>
        <taxon>Methanobacteriati</taxon>
        <taxon>Methanobacteriota</taxon>
        <taxon>Stenosarchaea group</taxon>
        <taxon>Halobacteria</taxon>
        <taxon>Halobacteriales</taxon>
        <taxon>Halococcaceae</taxon>
        <taxon>Halococcus</taxon>
    </lineage>
</organism>
<dbReference type="Pfam" id="PF06508">
    <property type="entry name" value="QueC"/>
    <property type="match status" value="1"/>
</dbReference>
<keyword evidence="5" id="KW-0862">Zinc</keyword>
<comment type="catalytic activity">
    <reaction evidence="10">
        <text>7-carboxy-7-carbaguanine + NH4(+) + 2 ATP = 7-cyano-7-carbaguanine + 2 AMP + 2 diphosphate + 2 H(+)</text>
        <dbReference type="Rhea" id="RHEA:27982"/>
        <dbReference type="ChEBI" id="CHEBI:15378"/>
        <dbReference type="ChEBI" id="CHEBI:28938"/>
        <dbReference type="ChEBI" id="CHEBI:30616"/>
        <dbReference type="ChEBI" id="CHEBI:33019"/>
        <dbReference type="ChEBI" id="CHEBI:45075"/>
        <dbReference type="ChEBI" id="CHEBI:61036"/>
        <dbReference type="ChEBI" id="CHEBI:456215"/>
        <dbReference type="EC" id="6.3.4.20"/>
    </reaction>
</comment>
<dbReference type="GO" id="GO:0046872">
    <property type="term" value="F:metal ion binding"/>
    <property type="evidence" value="ECO:0007669"/>
    <property type="project" value="UniProtKB-KW"/>
</dbReference>
<evidence type="ECO:0000313" key="12">
    <source>
        <dbReference type="EMBL" id="EMA41050.1"/>
    </source>
</evidence>
<comment type="pathway">
    <text evidence="1">Purine metabolism; 7-cyano-7-deazaguanine biosynthesis.</text>
</comment>
<sequence length="249" mass="27652">MAERHDPSRDPAADRPTTHETVHDDTDTNSTAFVLLSGGIDSAVCLQRALRDHETVEAIHIDYGQQTEAIERANAEAQADRHDIPLHGCDYRTVFAGFAAGTIEDKTYDRDHTTDERHSVGYVPQRNLHFLTTAAAIAEHHTDPGEPITLYHGAQRNDEADYPDCRPSFIEAAQSAVDRSTDRHSIRIRTPIIDRSKANVLRLGDRLGVDWELTFSCYNDADGEPCGECPACIEREEAFADADIEDPVS</sequence>
<evidence type="ECO:0000256" key="9">
    <source>
        <dbReference type="ARBA" id="ARBA00039149"/>
    </source>
</evidence>
<dbReference type="EMBL" id="AOMB01000007">
    <property type="protein sequence ID" value="EMA41050.1"/>
    <property type="molecule type" value="Genomic_DNA"/>
</dbReference>
<name>M0M9I9_9EURY</name>
<dbReference type="GO" id="GO:0005524">
    <property type="term" value="F:ATP binding"/>
    <property type="evidence" value="ECO:0007669"/>
    <property type="project" value="UniProtKB-KW"/>
</dbReference>
<feature type="region of interest" description="Disordered" evidence="11">
    <location>
        <begin position="1"/>
        <end position="26"/>
    </location>
</feature>
<proteinExistence type="inferred from homology"/>
<comment type="function">
    <text evidence="7">Catalyzes the ATP-dependent conversion of 7-carboxy-7-deazaguanine (CDG) to 7-cyano-7-deazaguanine (preQ(0)).</text>
</comment>
<protein>
    <recommendedName>
        <fullName evidence="9">7-cyano-7-deazaguanine synthase</fullName>
        <ecNumber evidence="9">6.3.4.20</ecNumber>
    </recommendedName>
</protein>
<dbReference type="InterPro" id="IPR014729">
    <property type="entry name" value="Rossmann-like_a/b/a_fold"/>
</dbReference>
<evidence type="ECO:0000256" key="11">
    <source>
        <dbReference type="SAM" id="MobiDB-lite"/>
    </source>
</evidence>
<evidence type="ECO:0000313" key="13">
    <source>
        <dbReference type="Proteomes" id="UP000011566"/>
    </source>
</evidence>